<name>A0A4R6PRC8_NOCIG</name>
<dbReference type="GO" id="GO:0010181">
    <property type="term" value="F:FMN binding"/>
    <property type="evidence" value="ECO:0007669"/>
    <property type="project" value="InterPro"/>
</dbReference>
<dbReference type="GO" id="GO:0042602">
    <property type="term" value="F:riboflavin reductase (NADPH) activity"/>
    <property type="evidence" value="ECO:0007669"/>
    <property type="project" value="TreeGrafter"/>
</dbReference>
<feature type="domain" description="Flavin reductase like" evidence="3">
    <location>
        <begin position="34"/>
        <end position="177"/>
    </location>
</feature>
<comment type="caution">
    <text evidence="4">The sequence shown here is derived from an EMBL/GenBank/DDBJ whole genome shotgun (WGS) entry which is preliminary data.</text>
</comment>
<evidence type="ECO:0000259" key="3">
    <source>
        <dbReference type="SMART" id="SM00903"/>
    </source>
</evidence>
<dbReference type="PANTHER" id="PTHR30466">
    <property type="entry name" value="FLAVIN REDUCTASE"/>
    <property type="match status" value="1"/>
</dbReference>
<evidence type="ECO:0000313" key="4">
    <source>
        <dbReference type="EMBL" id="TDP40982.1"/>
    </source>
</evidence>
<reference evidence="4 5" key="1">
    <citation type="submission" date="2019-03" db="EMBL/GenBank/DDBJ databases">
        <title>Genomic Encyclopedia of Type Strains, Phase IV (KMG-IV): sequencing the most valuable type-strain genomes for metagenomic binning, comparative biology and taxonomic classification.</title>
        <authorList>
            <person name="Goeker M."/>
        </authorList>
    </citation>
    <scope>NUCLEOTIDE SEQUENCE [LARGE SCALE GENOMIC DNA]</scope>
    <source>
        <strain evidence="4 5">DSM 44496</strain>
    </source>
</reference>
<dbReference type="InterPro" id="IPR002563">
    <property type="entry name" value="Flavin_Rdtase-like_dom"/>
</dbReference>
<dbReference type="InterPro" id="IPR050268">
    <property type="entry name" value="NADH-dep_flavin_reductase"/>
</dbReference>
<protein>
    <submittedName>
        <fullName evidence="4">Flavin reductase (DIM6/NTAB) family NADH-FMN oxidoreductase RutF</fullName>
    </submittedName>
</protein>
<evidence type="ECO:0000313" key="5">
    <source>
        <dbReference type="Proteomes" id="UP000295087"/>
    </source>
</evidence>
<dbReference type="AlphaFoldDB" id="A0A4R6PRC8"/>
<evidence type="ECO:0000256" key="2">
    <source>
        <dbReference type="ARBA" id="ARBA00023002"/>
    </source>
</evidence>
<organism evidence="4 5">
    <name type="scientific">Nocardia ignorata</name>
    <dbReference type="NCBI Taxonomy" id="145285"/>
    <lineage>
        <taxon>Bacteria</taxon>
        <taxon>Bacillati</taxon>
        <taxon>Actinomycetota</taxon>
        <taxon>Actinomycetes</taxon>
        <taxon>Mycobacteriales</taxon>
        <taxon>Nocardiaceae</taxon>
        <taxon>Nocardia</taxon>
    </lineage>
</organism>
<sequence>MRAAPFATDSGGMNADNVVVDAGVPSPAELRAVLGHFATGVAVIAAHDGTRPIGFTCQSVVSVSLDPPYVSFCPAKSSTSWPLLRRTGTLCINILAEDQRAVCGRFAVSGGDKFAGVEWSPAGNGAPALHGALAHIEASVELEHDAGDHTVVLARISGLRATEGARPLLYYRGGFGGFAG</sequence>
<comment type="similarity">
    <text evidence="1">Belongs to the non-flavoprotein flavin reductase family.</text>
</comment>
<gene>
    <name evidence="4" type="ORF">DFR75_10180</name>
</gene>
<keyword evidence="2" id="KW-0560">Oxidoreductase</keyword>
<dbReference type="PANTHER" id="PTHR30466:SF11">
    <property type="entry name" value="FLAVIN-DEPENDENT MONOOXYGENASE, REDUCTASE SUBUNIT HSAB"/>
    <property type="match status" value="1"/>
</dbReference>
<dbReference type="EMBL" id="SNXK01000001">
    <property type="protein sequence ID" value="TDP40982.1"/>
    <property type="molecule type" value="Genomic_DNA"/>
</dbReference>
<dbReference type="Gene3D" id="2.30.110.10">
    <property type="entry name" value="Electron Transport, Fmn-binding Protein, Chain A"/>
    <property type="match status" value="1"/>
</dbReference>
<dbReference type="SUPFAM" id="SSF50475">
    <property type="entry name" value="FMN-binding split barrel"/>
    <property type="match status" value="1"/>
</dbReference>
<evidence type="ECO:0000256" key="1">
    <source>
        <dbReference type="ARBA" id="ARBA00008898"/>
    </source>
</evidence>
<keyword evidence="5" id="KW-1185">Reference proteome</keyword>
<dbReference type="Pfam" id="PF01613">
    <property type="entry name" value="Flavin_Reduct"/>
    <property type="match status" value="1"/>
</dbReference>
<dbReference type="SMART" id="SM00903">
    <property type="entry name" value="Flavin_Reduct"/>
    <property type="match status" value="1"/>
</dbReference>
<dbReference type="InterPro" id="IPR012349">
    <property type="entry name" value="Split_barrel_FMN-bd"/>
</dbReference>
<accession>A0A4R6PRC8</accession>
<dbReference type="Proteomes" id="UP000295087">
    <property type="component" value="Unassembled WGS sequence"/>
</dbReference>
<proteinExistence type="inferred from homology"/>